<organism evidence="9">
    <name type="scientific">Gongylonema pulchrum</name>
    <dbReference type="NCBI Taxonomy" id="637853"/>
    <lineage>
        <taxon>Eukaryota</taxon>
        <taxon>Metazoa</taxon>
        <taxon>Ecdysozoa</taxon>
        <taxon>Nematoda</taxon>
        <taxon>Chromadorea</taxon>
        <taxon>Rhabditida</taxon>
        <taxon>Spirurina</taxon>
        <taxon>Spiruromorpha</taxon>
        <taxon>Spiruroidea</taxon>
        <taxon>Gongylonematidae</taxon>
        <taxon>Gongylonema</taxon>
    </lineage>
</organism>
<evidence type="ECO:0000256" key="5">
    <source>
        <dbReference type="SAM" id="Phobius"/>
    </source>
</evidence>
<evidence type="ECO:0000256" key="3">
    <source>
        <dbReference type="ARBA" id="ARBA00022989"/>
    </source>
</evidence>
<keyword evidence="3 5" id="KW-1133">Transmembrane helix</keyword>
<protein>
    <submittedName>
        <fullName evidence="9">AA_permease domain-containing protein</fullName>
    </submittedName>
</protein>
<evidence type="ECO:0000256" key="1">
    <source>
        <dbReference type="ARBA" id="ARBA00004141"/>
    </source>
</evidence>
<feature type="domain" description="Amino acid permease/ SLC12A" evidence="6">
    <location>
        <begin position="1"/>
        <end position="55"/>
    </location>
</feature>
<sequence length="86" mass="9257">MLYLRVSWVAGQAGIGLGCAVVLLASLVTFITALSTCAICTNGDVKGGGAYFLVSFASFSILIDELTRIRNSFLNWSNFELKMELS</sequence>
<keyword evidence="2 5" id="KW-0812">Transmembrane</keyword>
<dbReference type="PANTHER" id="PTHR11827:SF103">
    <property type="entry name" value="SODIUM CHLORIDE COTRANSPORTER 69, ISOFORM E"/>
    <property type="match status" value="1"/>
</dbReference>
<dbReference type="GO" id="GO:0055078">
    <property type="term" value="P:sodium ion homeostasis"/>
    <property type="evidence" value="ECO:0007669"/>
    <property type="project" value="TreeGrafter"/>
</dbReference>
<proteinExistence type="predicted"/>
<dbReference type="PROSITE" id="PS51257">
    <property type="entry name" value="PROKAR_LIPOPROTEIN"/>
    <property type="match status" value="1"/>
</dbReference>
<dbReference type="EMBL" id="UYRT01097804">
    <property type="protein sequence ID" value="VDN41463.1"/>
    <property type="molecule type" value="Genomic_DNA"/>
</dbReference>
<name>A0A183ER36_9BILA</name>
<keyword evidence="8" id="KW-1185">Reference proteome</keyword>
<evidence type="ECO:0000256" key="2">
    <source>
        <dbReference type="ARBA" id="ARBA00022692"/>
    </source>
</evidence>
<comment type="subcellular location">
    <subcellularLocation>
        <location evidence="1">Membrane</location>
        <topology evidence="1">Multi-pass membrane protein</topology>
    </subcellularLocation>
</comment>
<dbReference type="GO" id="GO:0055064">
    <property type="term" value="P:chloride ion homeostasis"/>
    <property type="evidence" value="ECO:0007669"/>
    <property type="project" value="TreeGrafter"/>
</dbReference>
<dbReference type="GO" id="GO:0016020">
    <property type="term" value="C:membrane"/>
    <property type="evidence" value="ECO:0007669"/>
    <property type="project" value="UniProtKB-SubCell"/>
</dbReference>
<evidence type="ECO:0000313" key="9">
    <source>
        <dbReference type="WBParaSite" id="GPUH_0002345701-mRNA-1"/>
    </source>
</evidence>
<feature type="transmembrane region" description="Helical" evidence="5">
    <location>
        <begin position="48"/>
        <end position="67"/>
    </location>
</feature>
<dbReference type="InterPro" id="IPR004841">
    <property type="entry name" value="AA-permease/SLC12A_dom"/>
</dbReference>
<dbReference type="Pfam" id="PF00324">
    <property type="entry name" value="AA_permease"/>
    <property type="match status" value="1"/>
</dbReference>
<dbReference type="Proteomes" id="UP000271098">
    <property type="component" value="Unassembled WGS sequence"/>
</dbReference>
<dbReference type="GO" id="GO:1990573">
    <property type="term" value="P:potassium ion import across plasma membrane"/>
    <property type="evidence" value="ECO:0007669"/>
    <property type="project" value="TreeGrafter"/>
</dbReference>
<dbReference type="PANTHER" id="PTHR11827">
    <property type="entry name" value="SOLUTE CARRIER FAMILY 12, CATION COTRANSPORTERS"/>
    <property type="match status" value="1"/>
</dbReference>
<dbReference type="OrthoDB" id="2020542at2759"/>
<evidence type="ECO:0000259" key="6">
    <source>
        <dbReference type="Pfam" id="PF00324"/>
    </source>
</evidence>
<accession>A0A183ER36</accession>
<dbReference type="AlphaFoldDB" id="A0A183ER36"/>
<dbReference type="GO" id="GO:0008511">
    <property type="term" value="F:sodium:potassium:chloride symporter activity"/>
    <property type="evidence" value="ECO:0007669"/>
    <property type="project" value="TreeGrafter"/>
</dbReference>
<dbReference type="GO" id="GO:0006884">
    <property type="term" value="P:cell volume homeostasis"/>
    <property type="evidence" value="ECO:0007669"/>
    <property type="project" value="TreeGrafter"/>
</dbReference>
<evidence type="ECO:0000313" key="8">
    <source>
        <dbReference type="Proteomes" id="UP000271098"/>
    </source>
</evidence>
<gene>
    <name evidence="7" type="ORF">GPUH_LOCUS23427</name>
</gene>
<reference evidence="7 8" key="2">
    <citation type="submission" date="2018-11" db="EMBL/GenBank/DDBJ databases">
        <authorList>
            <consortium name="Pathogen Informatics"/>
        </authorList>
    </citation>
    <scope>NUCLEOTIDE SEQUENCE [LARGE SCALE GENOMIC DNA]</scope>
</reference>
<dbReference type="GO" id="GO:0055075">
    <property type="term" value="P:potassium ion homeostasis"/>
    <property type="evidence" value="ECO:0007669"/>
    <property type="project" value="TreeGrafter"/>
</dbReference>
<keyword evidence="4 5" id="KW-0472">Membrane</keyword>
<dbReference type="WBParaSite" id="GPUH_0002345701-mRNA-1">
    <property type="protein sequence ID" value="GPUH_0002345701-mRNA-1"/>
    <property type="gene ID" value="GPUH_0002345701"/>
</dbReference>
<feature type="transmembrane region" description="Helical" evidence="5">
    <location>
        <begin position="12"/>
        <end position="36"/>
    </location>
</feature>
<reference evidence="9" key="1">
    <citation type="submission" date="2016-06" db="UniProtKB">
        <authorList>
            <consortium name="WormBaseParasite"/>
        </authorList>
    </citation>
    <scope>IDENTIFICATION</scope>
</reference>
<evidence type="ECO:0000256" key="4">
    <source>
        <dbReference type="ARBA" id="ARBA00023136"/>
    </source>
</evidence>
<dbReference type="InterPro" id="IPR004842">
    <property type="entry name" value="SLC12A_fam"/>
</dbReference>
<evidence type="ECO:0000313" key="7">
    <source>
        <dbReference type="EMBL" id="VDN41463.1"/>
    </source>
</evidence>